<feature type="compositionally biased region" description="Low complexity" evidence="1">
    <location>
        <begin position="181"/>
        <end position="206"/>
    </location>
</feature>
<evidence type="ECO:0000256" key="2">
    <source>
        <dbReference type="SAM" id="Phobius"/>
    </source>
</evidence>
<feature type="transmembrane region" description="Helical" evidence="2">
    <location>
        <begin position="12"/>
        <end position="34"/>
    </location>
</feature>
<dbReference type="EMBL" id="JAKLTQ010000008">
    <property type="protein sequence ID" value="MCG2622681.1"/>
    <property type="molecule type" value="Genomic_DNA"/>
</dbReference>
<reference evidence="3" key="1">
    <citation type="submission" date="2022-01" db="EMBL/GenBank/DDBJ databases">
        <authorList>
            <person name="Jo J.-H."/>
            <person name="Im W.-T."/>
        </authorList>
    </citation>
    <scope>NUCLEOTIDE SEQUENCE</scope>
    <source>
        <strain evidence="3">I2-34</strain>
    </source>
</reference>
<sequence length="234" mass="23301">MLLSTVAAASRGLAGILITLGSFALLTGLYAIVFERRSWAGLPGRKIAAIVGLGGLVVTVVGGGIPGPPAPTAGDPTANAPAAAQTVAATPAATEAGPARAACSDEASVRQVQDKVLVCTVNEAGALVWLDKATSEKLAANRAAEEAAAEEAASGTAPAEEAVAKQAATEKAAAEADEPATAEQETAAQTGEKPAAAEQDATAPAAVHPNKSKSQWCEFPPSTPECNSGPKREK</sequence>
<feature type="compositionally biased region" description="Low complexity" evidence="1">
    <location>
        <begin position="150"/>
        <end position="171"/>
    </location>
</feature>
<keyword evidence="2" id="KW-0472">Membrane</keyword>
<keyword evidence="2" id="KW-1133">Transmembrane helix</keyword>
<feature type="transmembrane region" description="Helical" evidence="2">
    <location>
        <begin position="46"/>
        <end position="65"/>
    </location>
</feature>
<name>A0ABS9L7M1_9MICC</name>
<dbReference type="Proteomes" id="UP001165368">
    <property type="component" value="Unassembled WGS sequence"/>
</dbReference>
<keyword evidence="2" id="KW-0812">Transmembrane</keyword>
<dbReference type="RefSeq" id="WP_237821227.1">
    <property type="nucleotide sequence ID" value="NZ_JAKLTQ010000008.1"/>
</dbReference>
<evidence type="ECO:0000313" key="4">
    <source>
        <dbReference type="Proteomes" id="UP001165368"/>
    </source>
</evidence>
<accession>A0ABS9L7M1</accession>
<feature type="region of interest" description="Disordered" evidence="1">
    <location>
        <begin position="149"/>
        <end position="234"/>
    </location>
</feature>
<proteinExistence type="predicted"/>
<evidence type="ECO:0000256" key="1">
    <source>
        <dbReference type="SAM" id="MobiDB-lite"/>
    </source>
</evidence>
<comment type="caution">
    <text evidence="3">The sequence shown here is derived from an EMBL/GenBank/DDBJ whole genome shotgun (WGS) entry which is preliminary data.</text>
</comment>
<evidence type="ECO:0000313" key="3">
    <source>
        <dbReference type="EMBL" id="MCG2622681.1"/>
    </source>
</evidence>
<gene>
    <name evidence="3" type="ORF">LVY72_12275</name>
</gene>
<organism evidence="3 4">
    <name type="scientific">Arthrobacter hankyongi</name>
    <dbReference type="NCBI Taxonomy" id="2904801"/>
    <lineage>
        <taxon>Bacteria</taxon>
        <taxon>Bacillati</taxon>
        <taxon>Actinomycetota</taxon>
        <taxon>Actinomycetes</taxon>
        <taxon>Micrococcales</taxon>
        <taxon>Micrococcaceae</taxon>
        <taxon>Arthrobacter</taxon>
    </lineage>
</organism>
<protein>
    <submittedName>
        <fullName evidence="3">Uncharacterized protein</fullName>
    </submittedName>
</protein>
<keyword evidence="4" id="KW-1185">Reference proteome</keyword>